<dbReference type="InterPro" id="IPR038765">
    <property type="entry name" value="Papain-like_cys_pep_sf"/>
</dbReference>
<feature type="compositionally biased region" description="Low complexity" evidence="6">
    <location>
        <begin position="43"/>
        <end position="58"/>
    </location>
</feature>
<dbReference type="RefSeq" id="WP_311347204.1">
    <property type="nucleotide sequence ID" value="NZ_JAVREI010000026.1"/>
</dbReference>
<comment type="caution">
    <text evidence="9">The sequence shown here is derived from an EMBL/GenBank/DDBJ whole genome shotgun (WGS) entry which is preliminary data.</text>
</comment>
<keyword evidence="7" id="KW-1133">Transmembrane helix</keyword>
<dbReference type="PANTHER" id="PTHR47359">
    <property type="entry name" value="PEPTIDOGLYCAN DL-ENDOPEPTIDASE CWLO"/>
    <property type="match status" value="1"/>
</dbReference>
<feature type="domain" description="NlpC/P60" evidence="8">
    <location>
        <begin position="365"/>
        <end position="486"/>
    </location>
</feature>
<feature type="region of interest" description="Disordered" evidence="6">
    <location>
        <begin position="43"/>
        <end position="92"/>
    </location>
</feature>
<comment type="similarity">
    <text evidence="1">Belongs to the peptidase C40 family.</text>
</comment>
<dbReference type="SUPFAM" id="SSF54001">
    <property type="entry name" value="Cysteine proteinases"/>
    <property type="match status" value="1"/>
</dbReference>
<dbReference type="PANTHER" id="PTHR47359:SF3">
    <property type="entry name" value="NLP_P60 DOMAIN-CONTAINING PROTEIN-RELATED"/>
    <property type="match status" value="1"/>
</dbReference>
<feature type="coiled-coil region" evidence="5">
    <location>
        <begin position="241"/>
        <end position="279"/>
    </location>
</feature>
<name>A0ABU2KDZ3_9ACTN</name>
<dbReference type="Proteomes" id="UP001183222">
    <property type="component" value="Unassembled WGS sequence"/>
</dbReference>
<evidence type="ECO:0000313" key="10">
    <source>
        <dbReference type="Proteomes" id="UP001183222"/>
    </source>
</evidence>
<dbReference type="InterPro" id="IPR003709">
    <property type="entry name" value="VanY-like_core_dom"/>
</dbReference>
<protein>
    <submittedName>
        <fullName evidence="9">NlpC/P60 family protein</fullName>
    </submittedName>
</protein>
<dbReference type="Pfam" id="PF02557">
    <property type="entry name" value="VanY"/>
    <property type="match status" value="1"/>
</dbReference>
<dbReference type="InterPro" id="IPR009045">
    <property type="entry name" value="Zn_M74/Hedgehog-like"/>
</dbReference>
<keyword evidence="7" id="KW-0812">Transmembrane</keyword>
<keyword evidence="4" id="KW-0788">Thiol protease</keyword>
<dbReference type="SUPFAM" id="SSF55166">
    <property type="entry name" value="Hedgehog/DD-peptidase"/>
    <property type="match status" value="1"/>
</dbReference>
<evidence type="ECO:0000256" key="4">
    <source>
        <dbReference type="ARBA" id="ARBA00022807"/>
    </source>
</evidence>
<feature type="coiled-coil region" evidence="5">
    <location>
        <begin position="149"/>
        <end position="183"/>
    </location>
</feature>
<dbReference type="InterPro" id="IPR000064">
    <property type="entry name" value="NLP_P60_dom"/>
</dbReference>
<dbReference type="Pfam" id="PF00877">
    <property type="entry name" value="NLPC_P60"/>
    <property type="match status" value="1"/>
</dbReference>
<dbReference type="InterPro" id="IPR051794">
    <property type="entry name" value="PG_Endopeptidase_C40"/>
</dbReference>
<keyword evidence="7" id="KW-0472">Membrane</keyword>
<keyword evidence="2" id="KW-0645">Protease</keyword>
<proteinExistence type="inferred from homology"/>
<evidence type="ECO:0000256" key="3">
    <source>
        <dbReference type="ARBA" id="ARBA00022801"/>
    </source>
</evidence>
<feature type="transmembrane region" description="Helical" evidence="7">
    <location>
        <begin position="100"/>
        <end position="121"/>
    </location>
</feature>
<dbReference type="Gene3D" id="3.90.1720.10">
    <property type="entry name" value="endopeptidase domain like (from Nostoc punctiforme)"/>
    <property type="match status" value="1"/>
</dbReference>
<evidence type="ECO:0000259" key="8">
    <source>
        <dbReference type="PROSITE" id="PS51935"/>
    </source>
</evidence>
<accession>A0ABU2KDZ3</accession>
<dbReference type="PROSITE" id="PS51935">
    <property type="entry name" value="NLPC_P60"/>
    <property type="match status" value="1"/>
</dbReference>
<evidence type="ECO:0000256" key="7">
    <source>
        <dbReference type="SAM" id="Phobius"/>
    </source>
</evidence>
<keyword evidence="10" id="KW-1185">Reference proteome</keyword>
<sequence>MPAPRTPVRPVLSAREAQALREAMALRQLAAARPDLTPAQLAAARASLAATSAPSARSTGKRPTATRSTAKRPTAKRPTAKRLRSTAAKERTGARWSSRLGVVALGTLLVPALVTVVLPGATTPSGGPLDVTALAMTARSSLLEAADGYRTLEQTAAHRRDQLQEARAAEQAAREQVAAVQRAVGTGASDLYRATPTLRYPVPTLDAAGVTDALLRHSVTERADRALEGAVVRAERTVAALQDASARVDQAEAGAAAAEDELADALEAMRAQVDDLSTEVTGRLASLGAIPAAGRQQERNQRAVARWQGYLAQLSGAGIQPPPAAALADPTDLPAGFSPALDSSGRPVPGVAWAVMGNSPVTVLPSETVAAVSNALSQLGKPFVAGATGPETYDCGGFTAASWLLGGYALPATPQEQWATGTAVPLDGLQFGDLVFSPGGQDVGLYLGDGDVLGASAATYQVGVRSVAAGSAAVRVPVPGTGTPNAPLPAGGPTGPCGAPLPTPGITSPQWGGWENGEIPTEALCLLGVYRHALRCDAAAGYAAMDEAYEAEFGTGLCITDSYRSLASQVDAFSRKPALAAVPGTSNHGWALAVDLCGGIHRGGSPEWRWMTANAGRFGFVQPDWAGPGGEKPEPWHWEYGYIS</sequence>
<reference evidence="10" key="1">
    <citation type="submission" date="2023-07" db="EMBL/GenBank/DDBJ databases">
        <title>30 novel species of actinomycetes from the DSMZ collection.</title>
        <authorList>
            <person name="Nouioui I."/>
        </authorList>
    </citation>
    <scope>NUCLEOTIDE SEQUENCE [LARGE SCALE GENOMIC DNA]</scope>
    <source>
        <strain evidence="10">DSM 46792</strain>
    </source>
</reference>
<evidence type="ECO:0000256" key="2">
    <source>
        <dbReference type="ARBA" id="ARBA00022670"/>
    </source>
</evidence>
<evidence type="ECO:0000256" key="6">
    <source>
        <dbReference type="SAM" id="MobiDB-lite"/>
    </source>
</evidence>
<feature type="compositionally biased region" description="Basic residues" evidence="6">
    <location>
        <begin position="69"/>
        <end position="84"/>
    </location>
</feature>
<dbReference type="Gene3D" id="3.30.1380.10">
    <property type="match status" value="1"/>
</dbReference>
<keyword evidence="5" id="KW-0175">Coiled coil</keyword>
<dbReference type="EMBL" id="JAVREI010000026">
    <property type="protein sequence ID" value="MDT0278406.1"/>
    <property type="molecule type" value="Genomic_DNA"/>
</dbReference>
<evidence type="ECO:0000313" key="9">
    <source>
        <dbReference type="EMBL" id="MDT0278406.1"/>
    </source>
</evidence>
<organism evidence="9 10">
    <name type="scientific">Blastococcus goldschmidtiae</name>
    <dbReference type="NCBI Taxonomy" id="3075546"/>
    <lineage>
        <taxon>Bacteria</taxon>
        <taxon>Bacillati</taxon>
        <taxon>Actinomycetota</taxon>
        <taxon>Actinomycetes</taxon>
        <taxon>Geodermatophilales</taxon>
        <taxon>Geodermatophilaceae</taxon>
        <taxon>Blastococcus</taxon>
    </lineage>
</organism>
<gene>
    <name evidence="9" type="ORF">RM425_21095</name>
</gene>
<dbReference type="CDD" id="cd14814">
    <property type="entry name" value="Peptidase_M15"/>
    <property type="match status" value="1"/>
</dbReference>
<evidence type="ECO:0000256" key="1">
    <source>
        <dbReference type="ARBA" id="ARBA00007074"/>
    </source>
</evidence>
<keyword evidence="3" id="KW-0378">Hydrolase</keyword>
<evidence type="ECO:0000256" key="5">
    <source>
        <dbReference type="SAM" id="Coils"/>
    </source>
</evidence>